<sequence>MPLSKLTGIKETLELSRNPLARTFAKYVMTAKVTETGLVTPTMRRIRLATGTPIAFPYRPGQHIRVQLNDPLSLQGILRPADTLRTYTIWELDSDRRGLELRAHLYDGDGIGLRWALEAAPGDPVTFWWPQGDFFTRDDAPFHLFAGDETASAAFGPMIRALGARARVHGVLESDSPEHDPPLPGPHELRRVHRAGAPAASSRTLLAAVAGLALPGNAGAAYLAGEARTCQMIRDYLVRERNWPRTSIKVKPFWTPGKRGLH</sequence>
<dbReference type="InterPro" id="IPR017938">
    <property type="entry name" value="Riboflavin_synthase-like_b-brl"/>
</dbReference>
<evidence type="ECO:0000259" key="1">
    <source>
        <dbReference type="PROSITE" id="PS51384"/>
    </source>
</evidence>
<proteinExistence type="predicted"/>
<dbReference type="OrthoDB" id="3745257at2"/>
<protein>
    <submittedName>
        <fullName evidence="2">Siderophore-interacting protein</fullName>
    </submittedName>
</protein>
<keyword evidence="3" id="KW-1185">Reference proteome</keyword>
<dbReference type="AlphaFoldDB" id="A0A5S4EWT6"/>
<dbReference type="Gene3D" id="2.40.30.10">
    <property type="entry name" value="Translation factors"/>
    <property type="match status" value="1"/>
</dbReference>
<reference evidence="2 3" key="1">
    <citation type="submission" date="2019-05" db="EMBL/GenBank/DDBJ databases">
        <title>Draft genome sequence of Nonomuraea turkmeniaca DSM 43926.</title>
        <authorList>
            <person name="Saricaoglu S."/>
            <person name="Isik K."/>
        </authorList>
    </citation>
    <scope>NUCLEOTIDE SEQUENCE [LARGE SCALE GENOMIC DNA]</scope>
    <source>
        <strain evidence="2 3">DSM 43926</strain>
    </source>
</reference>
<gene>
    <name evidence="2" type="ORF">ETD86_49380</name>
</gene>
<dbReference type="EMBL" id="VCKY01000322">
    <property type="protein sequence ID" value="TMR08074.1"/>
    <property type="molecule type" value="Genomic_DNA"/>
</dbReference>
<dbReference type="CDD" id="cd06193">
    <property type="entry name" value="siderophore_interacting"/>
    <property type="match status" value="1"/>
</dbReference>
<evidence type="ECO:0000313" key="3">
    <source>
        <dbReference type="Proteomes" id="UP000309128"/>
    </source>
</evidence>
<accession>A0A5S4EWT6</accession>
<dbReference type="PROSITE" id="PS51384">
    <property type="entry name" value="FAD_FR"/>
    <property type="match status" value="1"/>
</dbReference>
<dbReference type="Proteomes" id="UP000309128">
    <property type="component" value="Unassembled WGS sequence"/>
</dbReference>
<organism evidence="2 3">
    <name type="scientific">Nonomuraea turkmeniaca</name>
    <dbReference type="NCBI Taxonomy" id="103838"/>
    <lineage>
        <taxon>Bacteria</taxon>
        <taxon>Bacillati</taxon>
        <taxon>Actinomycetota</taxon>
        <taxon>Actinomycetes</taxon>
        <taxon>Streptosporangiales</taxon>
        <taxon>Streptosporangiaceae</taxon>
        <taxon>Nonomuraea</taxon>
    </lineage>
</organism>
<dbReference type="InterPro" id="IPR013113">
    <property type="entry name" value="SIP_FAD-bd"/>
</dbReference>
<comment type="caution">
    <text evidence="2">The sequence shown here is derived from an EMBL/GenBank/DDBJ whole genome shotgun (WGS) entry which is preliminary data.</text>
</comment>
<dbReference type="SUPFAM" id="SSF63380">
    <property type="entry name" value="Riboflavin synthase domain-like"/>
    <property type="match status" value="1"/>
</dbReference>
<dbReference type="InterPro" id="IPR017927">
    <property type="entry name" value="FAD-bd_FR_type"/>
</dbReference>
<feature type="domain" description="FAD-binding FR-type" evidence="1">
    <location>
        <begin position="26"/>
        <end position="137"/>
    </location>
</feature>
<dbReference type="InterPro" id="IPR039374">
    <property type="entry name" value="SIP_fam"/>
</dbReference>
<dbReference type="InterPro" id="IPR007037">
    <property type="entry name" value="SIP_rossman_dom"/>
</dbReference>
<dbReference type="Pfam" id="PF04954">
    <property type="entry name" value="SIP"/>
    <property type="match status" value="1"/>
</dbReference>
<evidence type="ECO:0000313" key="2">
    <source>
        <dbReference type="EMBL" id="TMR08074.1"/>
    </source>
</evidence>
<name>A0A5S4EWT6_9ACTN</name>
<dbReference type="InterPro" id="IPR039261">
    <property type="entry name" value="FNR_nucleotide-bd"/>
</dbReference>
<dbReference type="Gene3D" id="3.40.50.80">
    <property type="entry name" value="Nucleotide-binding domain of ferredoxin-NADP reductase (FNR) module"/>
    <property type="match status" value="1"/>
</dbReference>
<dbReference type="PANTHER" id="PTHR30157:SF0">
    <property type="entry name" value="NADPH-DEPENDENT FERRIC-CHELATE REDUCTASE"/>
    <property type="match status" value="1"/>
</dbReference>
<dbReference type="Pfam" id="PF08021">
    <property type="entry name" value="FAD_binding_9"/>
    <property type="match status" value="1"/>
</dbReference>
<dbReference type="GO" id="GO:0016491">
    <property type="term" value="F:oxidoreductase activity"/>
    <property type="evidence" value="ECO:0007669"/>
    <property type="project" value="InterPro"/>
</dbReference>
<dbReference type="PANTHER" id="PTHR30157">
    <property type="entry name" value="FERRIC REDUCTASE, NADPH-DEPENDENT"/>
    <property type="match status" value="1"/>
</dbReference>